<feature type="region of interest" description="Disordered" evidence="1">
    <location>
        <begin position="38"/>
        <end position="61"/>
    </location>
</feature>
<evidence type="ECO:0000256" key="1">
    <source>
        <dbReference type="SAM" id="MobiDB-lite"/>
    </source>
</evidence>
<sequence>MRIGSSWVAFDRLGYIFESKEILNDFKQDVFESHKEQAYQNKNLHHRNQQKNSPNQKRDPAVIKRMKGCPEAPRVQMELLAPSGIPQDITPSHSPEHYPDSPPIHLE</sequence>
<dbReference type="Proteomes" id="UP001516400">
    <property type="component" value="Unassembled WGS sequence"/>
</dbReference>
<evidence type="ECO:0000313" key="2">
    <source>
        <dbReference type="EMBL" id="KAL3269086.1"/>
    </source>
</evidence>
<organism evidence="2 3">
    <name type="scientific">Cryptolaemus montrouzieri</name>
    <dbReference type="NCBI Taxonomy" id="559131"/>
    <lineage>
        <taxon>Eukaryota</taxon>
        <taxon>Metazoa</taxon>
        <taxon>Ecdysozoa</taxon>
        <taxon>Arthropoda</taxon>
        <taxon>Hexapoda</taxon>
        <taxon>Insecta</taxon>
        <taxon>Pterygota</taxon>
        <taxon>Neoptera</taxon>
        <taxon>Endopterygota</taxon>
        <taxon>Coleoptera</taxon>
        <taxon>Polyphaga</taxon>
        <taxon>Cucujiformia</taxon>
        <taxon>Coccinelloidea</taxon>
        <taxon>Coccinellidae</taxon>
        <taxon>Scymninae</taxon>
        <taxon>Scymnini</taxon>
        <taxon>Cryptolaemus</taxon>
    </lineage>
</organism>
<dbReference type="AlphaFoldDB" id="A0ABD2MRK8"/>
<comment type="caution">
    <text evidence="2">The sequence shown here is derived from an EMBL/GenBank/DDBJ whole genome shotgun (WGS) entry which is preliminary data.</text>
</comment>
<evidence type="ECO:0000313" key="3">
    <source>
        <dbReference type="Proteomes" id="UP001516400"/>
    </source>
</evidence>
<dbReference type="EMBL" id="JABFTP020000021">
    <property type="protein sequence ID" value="KAL3269086.1"/>
    <property type="molecule type" value="Genomic_DNA"/>
</dbReference>
<proteinExistence type="predicted"/>
<feature type="region of interest" description="Disordered" evidence="1">
    <location>
        <begin position="82"/>
        <end position="107"/>
    </location>
</feature>
<reference evidence="2 3" key="1">
    <citation type="journal article" date="2021" name="BMC Biol.">
        <title>Horizontally acquired antibacterial genes associated with adaptive radiation of ladybird beetles.</title>
        <authorList>
            <person name="Li H.S."/>
            <person name="Tang X.F."/>
            <person name="Huang Y.H."/>
            <person name="Xu Z.Y."/>
            <person name="Chen M.L."/>
            <person name="Du X.Y."/>
            <person name="Qiu B.Y."/>
            <person name="Chen P.T."/>
            <person name="Zhang W."/>
            <person name="Slipinski A."/>
            <person name="Escalona H.E."/>
            <person name="Waterhouse R.M."/>
            <person name="Zwick A."/>
            <person name="Pang H."/>
        </authorList>
    </citation>
    <scope>NUCLEOTIDE SEQUENCE [LARGE SCALE GENOMIC DNA]</scope>
    <source>
        <strain evidence="2">SYSU2018</strain>
    </source>
</reference>
<accession>A0ABD2MRK8</accession>
<protein>
    <submittedName>
        <fullName evidence="2">Uncharacterized protein</fullName>
    </submittedName>
</protein>
<keyword evidence="3" id="KW-1185">Reference proteome</keyword>
<name>A0ABD2MRK8_9CUCU</name>
<gene>
    <name evidence="2" type="ORF">HHI36_008169</name>
</gene>